<dbReference type="EMBL" id="BGPR01006607">
    <property type="protein sequence ID" value="GBN20375.1"/>
    <property type="molecule type" value="Genomic_DNA"/>
</dbReference>
<reference evidence="1 2" key="1">
    <citation type="journal article" date="2019" name="Sci. Rep.">
        <title>Orb-weaving spider Araneus ventricosus genome elucidates the spidroin gene catalogue.</title>
        <authorList>
            <person name="Kono N."/>
            <person name="Nakamura H."/>
            <person name="Ohtoshi R."/>
            <person name="Moran D.A.P."/>
            <person name="Shinohara A."/>
            <person name="Yoshida Y."/>
            <person name="Fujiwara M."/>
            <person name="Mori M."/>
            <person name="Tomita M."/>
            <person name="Arakawa K."/>
        </authorList>
    </citation>
    <scope>NUCLEOTIDE SEQUENCE [LARGE SCALE GENOMIC DNA]</scope>
</reference>
<sequence length="101" mass="11813">MRIWGYENPHFIIETVRDSPKVSVWCGLMADSVISPFFFVESTVTKEVYLDMLQLYLPFHKYHIYLTSFGNKMELHHIEEKLYAATSIHSSLSDGLDEMVH</sequence>
<proteinExistence type="predicted"/>
<organism evidence="1 2">
    <name type="scientific">Araneus ventricosus</name>
    <name type="common">Orbweaver spider</name>
    <name type="synonym">Epeira ventricosa</name>
    <dbReference type="NCBI Taxonomy" id="182803"/>
    <lineage>
        <taxon>Eukaryota</taxon>
        <taxon>Metazoa</taxon>
        <taxon>Ecdysozoa</taxon>
        <taxon>Arthropoda</taxon>
        <taxon>Chelicerata</taxon>
        <taxon>Arachnida</taxon>
        <taxon>Araneae</taxon>
        <taxon>Araneomorphae</taxon>
        <taxon>Entelegynae</taxon>
        <taxon>Araneoidea</taxon>
        <taxon>Araneidae</taxon>
        <taxon>Araneus</taxon>
    </lineage>
</organism>
<protein>
    <submittedName>
        <fullName evidence="1">Uncharacterized protein</fullName>
    </submittedName>
</protein>
<dbReference type="OrthoDB" id="6770723at2759"/>
<evidence type="ECO:0000313" key="1">
    <source>
        <dbReference type="EMBL" id="GBN20375.1"/>
    </source>
</evidence>
<dbReference type="Proteomes" id="UP000499080">
    <property type="component" value="Unassembled WGS sequence"/>
</dbReference>
<evidence type="ECO:0000313" key="2">
    <source>
        <dbReference type="Proteomes" id="UP000499080"/>
    </source>
</evidence>
<keyword evidence="2" id="KW-1185">Reference proteome</keyword>
<name>A0A4Y2M015_ARAVE</name>
<gene>
    <name evidence="1" type="ORF">AVEN_260841_1</name>
</gene>
<dbReference type="AlphaFoldDB" id="A0A4Y2M015"/>
<dbReference type="GO" id="GO:0003676">
    <property type="term" value="F:nucleic acid binding"/>
    <property type="evidence" value="ECO:0007669"/>
    <property type="project" value="InterPro"/>
</dbReference>
<accession>A0A4Y2M015</accession>
<dbReference type="InterPro" id="IPR036397">
    <property type="entry name" value="RNaseH_sf"/>
</dbReference>
<comment type="caution">
    <text evidence="1">The sequence shown here is derived from an EMBL/GenBank/DDBJ whole genome shotgun (WGS) entry which is preliminary data.</text>
</comment>
<dbReference type="Gene3D" id="3.30.420.10">
    <property type="entry name" value="Ribonuclease H-like superfamily/Ribonuclease H"/>
    <property type="match status" value="1"/>
</dbReference>